<proteinExistence type="predicted"/>
<evidence type="ECO:0000313" key="3">
    <source>
        <dbReference type="EMBL" id="MVN78930.1"/>
    </source>
</evidence>
<dbReference type="PANTHER" id="PTHR41287">
    <property type="match status" value="1"/>
</dbReference>
<protein>
    <submittedName>
        <fullName evidence="3">Terminase large subunit</fullName>
    </submittedName>
</protein>
<dbReference type="Gene3D" id="3.40.50.300">
    <property type="entry name" value="P-loop containing nucleotide triphosphate hydrolases"/>
    <property type="match status" value="1"/>
</dbReference>
<feature type="domain" description="Terminase large subunit-like ATPase" evidence="1">
    <location>
        <begin position="132"/>
        <end position="303"/>
    </location>
</feature>
<comment type="caution">
    <text evidence="3">The sequence shown here is derived from an EMBL/GenBank/DDBJ whole genome shotgun (WGS) entry which is preliminary data.</text>
</comment>
<organism evidence="3 4">
    <name type="scientific">Hymenobacter ginkgonis</name>
    <dbReference type="NCBI Taxonomy" id="2682976"/>
    <lineage>
        <taxon>Bacteria</taxon>
        <taxon>Pseudomonadati</taxon>
        <taxon>Bacteroidota</taxon>
        <taxon>Cytophagia</taxon>
        <taxon>Cytophagales</taxon>
        <taxon>Hymenobacteraceae</taxon>
        <taxon>Hymenobacter</taxon>
    </lineage>
</organism>
<dbReference type="Pfam" id="PF03354">
    <property type="entry name" value="TerL_ATPase"/>
    <property type="match status" value="1"/>
</dbReference>
<sequence>MHLPSMSPLAPWHQYAHDAVAAGRAEAAVQEKLRPIVLRIGTLKKDKDTDHSAQIAALERKAEPLRAQLRALPLRVGRYTWLACERHLNDLAQGQARGLWFDEKRASIAVKFFSLLTHNKGQWAGKPLTLEPWQQFFIACLFGWKRANGTRRFRESYLEVARKNGKSTVGSGVCLELLVLDGEAGAEVYTAATKKEQARIVFGDAQNMARKSTALLKKVKVQQHAIMVASTLSTMKPMSSDSKTEDGLNPHGIYIDEYHAHENDGLYSVLKSATGARTQPLLSIITTAGFNRLGPCAQLRKSLANLLEGQHHDDSYFVLIYSLDEQVDDWNDESCWQKANPNLGVSVGLDYLREQHQAAVRLPSQQVNFKTKHLNLWTDSAVTWIPNELWMQGAIGTPMVELLSRKAWGGLDLASVRDITALVFVLPKEGGAFDVLCWFWVPEESVDERTKRDGVPYRQWVDEGYLLTTPGNVTDYNFIKAQVQELCELYLVQMIEYDRFNASQMVIDLTEAGVPMQPFGQGFVSMNAPTKELEKLVLDGKIHHYGHPVLAWMMGNVEIQRDAADNMKINKGKSKEKVDGAVALVEALGGFMTGEGPETSVYEERGLLIL</sequence>
<evidence type="ECO:0000313" key="4">
    <source>
        <dbReference type="Proteomes" id="UP000441336"/>
    </source>
</evidence>
<reference evidence="3 4" key="1">
    <citation type="submission" date="2019-12" db="EMBL/GenBank/DDBJ databases">
        <title>Hymenobacter sp. HMF4947 Genome sequencing and assembly.</title>
        <authorList>
            <person name="Kang H."/>
            <person name="Cha I."/>
            <person name="Kim H."/>
            <person name="Joh K."/>
        </authorList>
    </citation>
    <scope>NUCLEOTIDE SEQUENCE [LARGE SCALE GENOMIC DNA]</scope>
    <source>
        <strain evidence="3 4">HMF4947</strain>
    </source>
</reference>
<dbReference type="InterPro" id="IPR005021">
    <property type="entry name" value="Terminase_largesu-like"/>
</dbReference>
<dbReference type="InterPro" id="IPR046462">
    <property type="entry name" value="TerL_nuclease"/>
</dbReference>
<accession>A0A7K1TKI8</accession>
<evidence type="ECO:0000259" key="2">
    <source>
        <dbReference type="Pfam" id="PF20441"/>
    </source>
</evidence>
<gene>
    <name evidence="3" type="ORF">GO988_21585</name>
</gene>
<dbReference type="EMBL" id="WQKZ01000008">
    <property type="protein sequence ID" value="MVN78930.1"/>
    <property type="molecule type" value="Genomic_DNA"/>
</dbReference>
<dbReference type="PANTHER" id="PTHR41287:SF1">
    <property type="entry name" value="PROTEIN YMFN"/>
    <property type="match status" value="1"/>
</dbReference>
<name>A0A7K1TKI8_9BACT</name>
<dbReference type="InterPro" id="IPR046461">
    <property type="entry name" value="TerL_ATPase"/>
</dbReference>
<evidence type="ECO:0000259" key="1">
    <source>
        <dbReference type="Pfam" id="PF03354"/>
    </source>
</evidence>
<dbReference type="InterPro" id="IPR027417">
    <property type="entry name" value="P-loop_NTPase"/>
</dbReference>
<dbReference type="Proteomes" id="UP000441336">
    <property type="component" value="Unassembled WGS sequence"/>
</dbReference>
<dbReference type="AlphaFoldDB" id="A0A7K1TKI8"/>
<dbReference type="GO" id="GO:0004519">
    <property type="term" value="F:endonuclease activity"/>
    <property type="evidence" value="ECO:0007669"/>
    <property type="project" value="InterPro"/>
</dbReference>
<feature type="domain" description="Terminase large subunit-like endonuclease" evidence="2">
    <location>
        <begin position="312"/>
        <end position="595"/>
    </location>
</feature>
<keyword evidence="4" id="KW-1185">Reference proteome</keyword>
<dbReference type="Pfam" id="PF20441">
    <property type="entry name" value="TerL_nuclease"/>
    <property type="match status" value="1"/>
</dbReference>